<feature type="region of interest" description="Disordered" evidence="1">
    <location>
        <begin position="1"/>
        <end position="139"/>
    </location>
</feature>
<feature type="compositionally biased region" description="Low complexity" evidence="1">
    <location>
        <begin position="522"/>
        <end position="535"/>
    </location>
</feature>
<proteinExistence type="predicted"/>
<feature type="compositionally biased region" description="Basic and acidic residues" evidence="1">
    <location>
        <begin position="69"/>
        <end position="95"/>
    </location>
</feature>
<feature type="compositionally biased region" description="Low complexity" evidence="1">
    <location>
        <begin position="190"/>
        <end position="208"/>
    </location>
</feature>
<dbReference type="EMBL" id="REGN01002527">
    <property type="protein sequence ID" value="RNA27588.1"/>
    <property type="molecule type" value="Genomic_DNA"/>
</dbReference>
<protein>
    <submittedName>
        <fullName evidence="2">Uncharacterized protein</fullName>
    </submittedName>
</protein>
<feature type="region of interest" description="Disordered" evidence="1">
    <location>
        <begin position="646"/>
        <end position="670"/>
    </location>
</feature>
<organism evidence="2 3">
    <name type="scientific">Brachionus plicatilis</name>
    <name type="common">Marine rotifer</name>
    <name type="synonym">Brachionus muelleri</name>
    <dbReference type="NCBI Taxonomy" id="10195"/>
    <lineage>
        <taxon>Eukaryota</taxon>
        <taxon>Metazoa</taxon>
        <taxon>Spiralia</taxon>
        <taxon>Gnathifera</taxon>
        <taxon>Rotifera</taxon>
        <taxon>Eurotatoria</taxon>
        <taxon>Monogononta</taxon>
        <taxon>Pseudotrocha</taxon>
        <taxon>Ploima</taxon>
        <taxon>Brachionidae</taxon>
        <taxon>Brachionus</taxon>
    </lineage>
</organism>
<feature type="compositionally biased region" description="Polar residues" evidence="1">
    <location>
        <begin position="209"/>
        <end position="221"/>
    </location>
</feature>
<gene>
    <name evidence="2" type="ORF">BpHYR1_041755</name>
</gene>
<evidence type="ECO:0000313" key="2">
    <source>
        <dbReference type="EMBL" id="RNA27588.1"/>
    </source>
</evidence>
<evidence type="ECO:0000256" key="1">
    <source>
        <dbReference type="SAM" id="MobiDB-lite"/>
    </source>
</evidence>
<feature type="compositionally biased region" description="Polar residues" evidence="1">
    <location>
        <begin position="1"/>
        <end position="13"/>
    </location>
</feature>
<feature type="region of interest" description="Disordered" evidence="1">
    <location>
        <begin position="517"/>
        <end position="566"/>
    </location>
</feature>
<dbReference type="Proteomes" id="UP000276133">
    <property type="component" value="Unassembled WGS sequence"/>
</dbReference>
<name>A0A3M7RW48_BRAPC</name>
<keyword evidence="3" id="KW-1185">Reference proteome</keyword>
<feature type="region of interest" description="Disordered" evidence="1">
    <location>
        <begin position="745"/>
        <end position="778"/>
    </location>
</feature>
<dbReference type="AlphaFoldDB" id="A0A3M7RW48"/>
<evidence type="ECO:0000313" key="3">
    <source>
        <dbReference type="Proteomes" id="UP000276133"/>
    </source>
</evidence>
<reference evidence="2 3" key="1">
    <citation type="journal article" date="2018" name="Sci. Rep.">
        <title>Genomic signatures of local adaptation to the degree of environmental predictability in rotifers.</title>
        <authorList>
            <person name="Franch-Gras L."/>
            <person name="Hahn C."/>
            <person name="Garcia-Roger E.M."/>
            <person name="Carmona M.J."/>
            <person name="Serra M."/>
            <person name="Gomez A."/>
        </authorList>
    </citation>
    <scope>NUCLEOTIDE SEQUENCE [LARGE SCALE GENOMIC DNA]</scope>
    <source>
        <strain evidence="2">HYR1</strain>
    </source>
</reference>
<feature type="compositionally biased region" description="Polar residues" evidence="1">
    <location>
        <begin position="171"/>
        <end position="182"/>
    </location>
</feature>
<feature type="compositionally biased region" description="Polar residues" evidence="1">
    <location>
        <begin position="745"/>
        <end position="765"/>
    </location>
</feature>
<sequence>MAKPGTKQTSQFAVKNAPATEPRTKSLPDNLRKKTNAWQTTNVHKSDTGCGKVTPLEKSTTPNEPNELDETKSDKEMVKPKEESKETAQPSREKNVCTVKPTKQVVAADPKPTAVPVGNSASPGSVPSPHSNTQHLADSQSINKYYDKIVINQTSSSTAAAVVAVTVTSIQHQQPMPSSSEQIEQRTALKQSSSSSSIKNQSSPNVSSQSDGQPTQAHNNSSEMCQMGAAQMPNYNFAPAATASQTSLMSSPSQTNSQLSASSLMHSLSINQSMQPAQFMQPIYQPMVQPFVPQSRPMVGQNQPTASQPAKPSLNSLFDLNFGEFNGKEGMFYAPAPPPPPPPQNYIGQMAPGQPQPVPLNPYPNGFEHSHQFFGQKLLNNKPNGAFVQPGQFNGINGSLKSQFAPNAPSQLINQMHQYNKQEYAFFNGQMPPAQNFAPAPPQPNSQAGANTNNLGFFMSQIGNLNASQFQAQQSVFNMGQGQLSNNQLFGLGYNQHQHQQQQQQQQQHQPNSQFNLSNLMQTPQNQPGQQTPAPHRQTPLSMPSSPFVQSDSQHDNAFMKQPNGFDINYKSQQAGQTSYASRNGASLAANKQMFAALEAANNFDKGPQANKTQSNSYYRSMDQSVQSHYGQVGMIPPQQQPPLLPNPPMMHNQLPSQMQQQQQQQQQQNMNMNNKMGFSKPAAMARYPNAYASQSRPQAPAAYYNQNYSRRAYTSQASYQSNGKKMPFMDGKVVVQKNCDQVKQDGTQAGQAVQSQTRGSTPNASEEKNECTSANVI</sequence>
<comment type="caution">
    <text evidence="2">The sequence shown here is derived from an EMBL/GenBank/DDBJ whole genome shotgun (WGS) entry which is preliminary data.</text>
</comment>
<accession>A0A3M7RW48</accession>
<feature type="compositionally biased region" description="Basic and acidic residues" evidence="1">
    <location>
        <begin position="22"/>
        <end position="32"/>
    </location>
</feature>
<feature type="compositionally biased region" description="Low complexity" evidence="1">
    <location>
        <begin position="650"/>
        <end position="670"/>
    </location>
</feature>
<feature type="compositionally biased region" description="Polar residues" evidence="1">
    <location>
        <begin position="539"/>
        <end position="552"/>
    </location>
</feature>
<feature type="region of interest" description="Disordered" evidence="1">
    <location>
        <begin position="171"/>
        <end position="221"/>
    </location>
</feature>
<feature type="compositionally biased region" description="Polar residues" evidence="1">
    <location>
        <begin position="119"/>
        <end position="139"/>
    </location>
</feature>